<proteinExistence type="inferred from homology"/>
<comment type="caution">
    <text evidence="3">The sequence shown here is derived from an EMBL/GenBank/DDBJ whole genome shotgun (WGS) entry which is preliminary data.</text>
</comment>
<name>A0AAE3ITX6_9BACI</name>
<dbReference type="GO" id="GO:0016758">
    <property type="term" value="F:hexosyltransferase activity"/>
    <property type="evidence" value="ECO:0007669"/>
    <property type="project" value="UniProtKB-ARBA"/>
</dbReference>
<sequence>MNTRQPLVSVIIPFYNCQYVNQAIESVRRQTYKNIEIIVVNDGSTMYTELVKPYLSQIIYLEQENKGVAAALNKGLKHAKGDYIAWLSSDDLFDEKKVETQLELMLNNLAEISFTNFNIIDEHNKIINFNVGKHFTSSLEFVESLKNYCPINGCTIMMSKKLVQRVGLFDETLKYTQDYDYWIRAALQATIHYYHITLTNYRVHKKMGSVVHRLEQMEEFKMIKEKYRQDLERLITKTRMKNDV</sequence>
<dbReference type="Pfam" id="PF00535">
    <property type="entry name" value="Glycos_transf_2"/>
    <property type="match status" value="1"/>
</dbReference>
<dbReference type="Proteomes" id="UP001209318">
    <property type="component" value="Unassembled WGS sequence"/>
</dbReference>
<keyword evidence="3" id="KW-0328">Glycosyltransferase</keyword>
<dbReference type="InterPro" id="IPR029044">
    <property type="entry name" value="Nucleotide-diphossugar_trans"/>
</dbReference>
<reference evidence="3" key="1">
    <citation type="submission" date="2022-10" db="EMBL/GenBank/DDBJ databases">
        <title>Description of Fervidibacillus gen. nov. in the family Fervidibacillaceae fam. nov. with two species, Fervidibacillus albus sp. nov., and Fervidibacillus halotolerans sp. nov., isolated from tidal flat sediments.</title>
        <authorList>
            <person name="Kwon K.K."/>
            <person name="Yang S.-H."/>
        </authorList>
    </citation>
    <scope>NUCLEOTIDE SEQUENCE</scope>
    <source>
        <strain evidence="3">JCM 19140</strain>
    </source>
</reference>
<evidence type="ECO:0000313" key="4">
    <source>
        <dbReference type="Proteomes" id="UP001209318"/>
    </source>
</evidence>
<dbReference type="Gene3D" id="3.90.550.10">
    <property type="entry name" value="Spore Coat Polysaccharide Biosynthesis Protein SpsA, Chain A"/>
    <property type="match status" value="1"/>
</dbReference>
<evidence type="ECO:0000259" key="2">
    <source>
        <dbReference type="Pfam" id="PF00535"/>
    </source>
</evidence>
<dbReference type="EC" id="2.4.-.-" evidence="3"/>
<dbReference type="SUPFAM" id="SSF53448">
    <property type="entry name" value="Nucleotide-diphospho-sugar transferases"/>
    <property type="match status" value="1"/>
</dbReference>
<gene>
    <name evidence="3" type="ORF">OEV98_13520</name>
</gene>
<organism evidence="3 4">
    <name type="scientific">Perspicuibacillus lycopersici</name>
    <dbReference type="NCBI Taxonomy" id="1325689"/>
    <lineage>
        <taxon>Bacteria</taxon>
        <taxon>Bacillati</taxon>
        <taxon>Bacillota</taxon>
        <taxon>Bacilli</taxon>
        <taxon>Bacillales</taxon>
        <taxon>Bacillaceae</taxon>
        <taxon>Perspicuibacillus</taxon>
    </lineage>
</organism>
<evidence type="ECO:0000256" key="1">
    <source>
        <dbReference type="ARBA" id="ARBA00006739"/>
    </source>
</evidence>
<dbReference type="InterPro" id="IPR001173">
    <property type="entry name" value="Glyco_trans_2-like"/>
</dbReference>
<keyword evidence="3" id="KW-0808">Transferase</keyword>
<comment type="similarity">
    <text evidence="1">Belongs to the glycosyltransferase 2 family.</text>
</comment>
<keyword evidence="4" id="KW-1185">Reference proteome</keyword>
<dbReference type="PANTHER" id="PTHR22916:SF3">
    <property type="entry name" value="UDP-GLCNAC:BETAGAL BETA-1,3-N-ACETYLGLUCOSAMINYLTRANSFERASE-LIKE PROTEIN 1"/>
    <property type="match status" value="1"/>
</dbReference>
<protein>
    <submittedName>
        <fullName evidence="3">Glycosyltransferase</fullName>
        <ecNumber evidence="3">2.4.-.-</ecNumber>
    </submittedName>
</protein>
<dbReference type="PANTHER" id="PTHR22916">
    <property type="entry name" value="GLYCOSYLTRANSFERASE"/>
    <property type="match status" value="1"/>
</dbReference>
<dbReference type="EMBL" id="JAOUSF010000004">
    <property type="protein sequence ID" value="MCU9614558.1"/>
    <property type="molecule type" value="Genomic_DNA"/>
</dbReference>
<evidence type="ECO:0000313" key="3">
    <source>
        <dbReference type="EMBL" id="MCU9614558.1"/>
    </source>
</evidence>
<feature type="domain" description="Glycosyltransferase 2-like" evidence="2">
    <location>
        <begin position="9"/>
        <end position="160"/>
    </location>
</feature>
<dbReference type="AlphaFoldDB" id="A0AAE3ITX6"/>
<accession>A0AAE3ITX6</accession>